<evidence type="ECO:0000256" key="6">
    <source>
        <dbReference type="ARBA" id="ARBA00032577"/>
    </source>
</evidence>
<protein>
    <recommendedName>
        <fullName evidence="3">Alanine--tRNA ligase</fullName>
    </recommendedName>
    <alternativeName>
        <fullName evidence="6">Alanyl-tRNA synthetase</fullName>
    </alternativeName>
</protein>
<name>A0A3A9JEJ7_9PROT</name>
<gene>
    <name evidence="8" type="ORF">D6Z83_12655</name>
    <name evidence="9" type="ORF">EBE87_11200</name>
</gene>
<dbReference type="InterPro" id="IPR018164">
    <property type="entry name" value="Ala-tRNA-synth_IIc_N"/>
</dbReference>
<dbReference type="GO" id="GO:0004813">
    <property type="term" value="F:alanine-tRNA ligase activity"/>
    <property type="evidence" value="ECO:0007669"/>
    <property type="project" value="InterPro"/>
</dbReference>
<dbReference type="PANTHER" id="PTHR43462:SF1">
    <property type="entry name" value="ALANYL-TRNA EDITING PROTEIN AARSD1"/>
    <property type="match status" value="1"/>
</dbReference>
<dbReference type="GO" id="GO:0005524">
    <property type="term" value="F:ATP binding"/>
    <property type="evidence" value="ECO:0007669"/>
    <property type="project" value="InterPro"/>
</dbReference>
<dbReference type="InterPro" id="IPR051335">
    <property type="entry name" value="Alanyl-tRNA_Editing_Enzymes"/>
</dbReference>
<dbReference type="PROSITE" id="PS50860">
    <property type="entry name" value="AA_TRNA_LIGASE_II_ALA"/>
    <property type="match status" value="1"/>
</dbReference>
<evidence type="ECO:0000313" key="8">
    <source>
        <dbReference type="EMBL" id="RKK03801.1"/>
    </source>
</evidence>
<dbReference type="InterPro" id="IPR018165">
    <property type="entry name" value="Ala-tRNA-synth_IIc_core"/>
</dbReference>
<keyword evidence="10" id="KW-1185">Reference proteome</keyword>
<evidence type="ECO:0000259" key="7">
    <source>
        <dbReference type="PROSITE" id="PS50860"/>
    </source>
</evidence>
<dbReference type="Gene3D" id="2.40.30.130">
    <property type="match status" value="1"/>
</dbReference>
<dbReference type="InParanoid" id="A0A3A9JEJ7"/>
<dbReference type="SUPFAM" id="SSF55186">
    <property type="entry name" value="ThrRS/AlaRS common domain"/>
    <property type="match status" value="1"/>
</dbReference>
<dbReference type="SUPFAM" id="SSF50447">
    <property type="entry name" value="Translation proteins"/>
    <property type="match status" value="1"/>
</dbReference>
<dbReference type="PANTHER" id="PTHR43462">
    <property type="entry name" value="ALANYL-TRNA EDITING PROTEIN"/>
    <property type="match status" value="1"/>
</dbReference>
<dbReference type="RefSeq" id="WP_120638664.1">
    <property type="nucleotide sequence ID" value="NZ_RAQU01000068.1"/>
</dbReference>
<evidence type="ECO:0000313" key="11">
    <source>
        <dbReference type="Proteomes" id="UP000278036"/>
    </source>
</evidence>
<evidence type="ECO:0000256" key="1">
    <source>
        <dbReference type="ARBA" id="ARBA00001947"/>
    </source>
</evidence>
<dbReference type="GO" id="GO:0002161">
    <property type="term" value="F:aminoacyl-tRNA deacylase activity"/>
    <property type="evidence" value="ECO:0007669"/>
    <property type="project" value="UniProtKB-ARBA"/>
</dbReference>
<comment type="caution">
    <text evidence="8">The sequence shown here is derived from an EMBL/GenBank/DDBJ whole genome shotgun (WGS) entry which is preliminary data.</text>
</comment>
<keyword evidence="5" id="KW-0862">Zinc</keyword>
<dbReference type="Pfam" id="PF07973">
    <property type="entry name" value="tRNA_SAD"/>
    <property type="match status" value="1"/>
</dbReference>
<organism evidence="8 11">
    <name type="scientific">Teichococcus wenyumeiae</name>
    <dbReference type="NCBI Taxonomy" id="2478470"/>
    <lineage>
        <taxon>Bacteria</taxon>
        <taxon>Pseudomonadati</taxon>
        <taxon>Pseudomonadota</taxon>
        <taxon>Alphaproteobacteria</taxon>
        <taxon>Acetobacterales</taxon>
        <taxon>Roseomonadaceae</taxon>
        <taxon>Roseomonas</taxon>
    </lineage>
</organism>
<dbReference type="GO" id="GO:0046872">
    <property type="term" value="F:metal ion binding"/>
    <property type="evidence" value="ECO:0007669"/>
    <property type="project" value="UniProtKB-KW"/>
</dbReference>
<evidence type="ECO:0000256" key="4">
    <source>
        <dbReference type="ARBA" id="ARBA00022723"/>
    </source>
</evidence>
<dbReference type="InterPro" id="IPR018163">
    <property type="entry name" value="Thr/Ala-tRNA-synth_IIc_edit"/>
</dbReference>
<evidence type="ECO:0000256" key="3">
    <source>
        <dbReference type="ARBA" id="ARBA00017959"/>
    </source>
</evidence>
<evidence type="ECO:0000313" key="10">
    <source>
        <dbReference type="Proteomes" id="UP000274097"/>
    </source>
</evidence>
<proteinExistence type="predicted"/>
<dbReference type="GO" id="GO:0006419">
    <property type="term" value="P:alanyl-tRNA aminoacylation"/>
    <property type="evidence" value="ECO:0007669"/>
    <property type="project" value="InterPro"/>
</dbReference>
<dbReference type="OrthoDB" id="9812949at2"/>
<dbReference type="Proteomes" id="UP000274097">
    <property type="component" value="Unassembled WGS sequence"/>
</dbReference>
<sequence>MDGMSTELLYRTDAYATEAEARVVSAAPEGVVLDRTLFYARAGGQPGDAGTLRWDGGEMAVSEALKGENGTVLHLPAEGASLPPVGATVRMALDWPRRHRLMRMHTSLHLLCSLIPGAGVTGGQIGADRSRLDFDLPEPPTKEALTEGLRALVAANHPVTESWVDEAELDTNPGLVRTLSVKPPRGAGVVRLVRIGEGEAPVDLQPCGGTHVRATGEIGTVTVTKLENKGKQNRRVYLVLED</sequence>
<accession>A0A3A9JEJ7</accession>
<evidence type="ECO:0000256" key="2">
    <source>
        <dbReference type="ARBA" id="ARBA00004496"/>
    </source>
</evidence>
<dbReference type="EMBL" id="RFLX01000007">
    <property type="protein sequence ID" value="RMI24712.1"/>
    <property type="molecule type" value="Genomic_DNA"/>
</dbReference>
<dbReference type="SMART" id="SM00863">
    <property type="entry name" value="tRNA_SAD"/>
    <property type="match status" value="1"/>
</dbReference>
<dbReference type="InterPro" id="IPR012947">
    <property type="entry name" value="tRNA_SAD"/>
</dbReference>
<keyword evidence="4" id="KW-0479">Metal-binding</keyword>
<evidence type="ECO:0000256" key="5">
    <source>
        <dbReference type="ARBA" id="ARBA00022833"/>
    </source>
</evidence>
<dbReference type="EMBL" id="RAQU01000068">
    <property type="protein sequence ID" value="RKK03801.1"/>
    <property type="molecule type" value="Genomic_DNA"/>
</dbReference>
<feature type="domain" description="Alanyl-transfer RNA synthetases family profile" evidence="7">
    <location>
        <begin position="1"/>
        <end position="242"/>
    </location>
</feature>
<dbReference type="Gene3D" id="3.30.980.10">
    <property type="entry name" value="Threonyl-trna Synthetase, Chain A, domain 2"/>
    <property type="match status" value="1"/>
</dbReference>
<dbReference type="Pfam" id="PF01411">
    <property type="entry name" value="tRNA-synt_2c"/>
    <property type="match status" value="1"/>
</dbReference>
<dbReference type="GO" id="GO:0003676">
    <property type="term" value="F:nucleic acid binding"/>
    <property type="evidence" value="ECO:0007669"/>
    <property type="project" value="InterPro"/>
</dbReference>
<comment type="cofactor">
    <cofactor evidence="1">
        <name>Zn(2+)</name>
        <dbReference type="ChEBI" id="CHEBI:29105"/>
    </cofactor>
</comment>
<dbReference type="AlphaFoldDB" id="A0A3A9JEJ7"/>
<comment type="subcellular location">
    <subcellularLocation>
        <location evidence="2">Cytoplasm</location>
    </subcellularLocation>
</comment>
<reference evidence="8 11" key="1">
    <citation type="submission" date="2018-09" db="EMBL/GenBank/DDBJ databases">
        <title>Roseomonas sp. nov., isolated from feces of Tibetan antelopes in the Qinghai-Tibet plateau, China.</title>
        <authorList>
            <person name="Tian Z."/>
        </authorList>
    </citation>
    <scope>NUCLEOTIDE SEQUENCE [LARGE SCALE GENOMIC DNA]</scope>
    <source>
        <strain evidence="9 10">Z23</strain>
        <strain evidence="8 11">Z24</strain>
    </source>
</reference>
<dbReference type="Proteomes" id="UP000278036">
    <property type="component" value="Unassembled WGS sequence"/>
</dbReference>
<evidence type="ECO:0000313" key="9">
    <source>
        <dbReference type="EMBL" id="RMI24712.1"/>
    </source>
</evidence>
<dbReference type="InterPro" id="IPR009000">
    <property type="entry name" value="Transl_B-barrel_sf"/>
</dbReference>
<dbReference type="GO" id="GO:0005737">
    <property type="term" value="C:cytoplasm"/>
    <property type="evidence" value="ECO:0007669"/>
    <property type="project" value="UniProtKB-SubCell"/>
</dbReference>